<keyword evidence="2 5" id="KW-0378">Hydrolase</keyword>
<gene>
    <name evidence="5" type="ORF">ATN88_02965</name>
</gene>
<keyword evidence="6" id="KW-1185">Reference proteome</keyword>
<accession>A0A135I864</accession>
<dbReference type="PIRSF" id="PIRSF016839">
    <property type="entry name" value="PhP"/>
    <property type="match status" value="1"/>
</dbReference>
<dbReference type="PANTHER" id="PTHR10819:SF3">
    <property type="entry name" value="PHOSPHOTRIESTERASE-RELATED PROTEIN"/>
    <property type="match status" value="1"/>
</dbReference>
<dbReference type="CDD" id="cd00530">
    <property type="entry name" value="PTE"/>
    <property type="match status" value="1"/>
</dbReference>
<evidence type="ECO:0000256" key="4">
    <source>
        <dbReference type="PROSITE-ProRule" id="PRU00679"/>
    </source>
</evidence>
<evidence type="ECO:0000256" key="2">
    <source>
        <dbReference type="ARBA" id="ARBA00022801"/>
    </source>
</evidence>
<dbReference type="Gene3D" id="3.20.20.140">
    <property type="entry name" value="Metal-dependent hydrolases"/>
    <property type="match status" value="1"/>
</dbReference>
<feature type="binding site" evidence="3">
    <location>
        <position position="125"/>
    </location>
    <ligand>
        <name>a divalent metal cation</name>
        <dbReference type="ChEBI" id="CHEBI:60240"/>
        <label>1</label>
    </ligand>
</feature>
<dbReference type="EMBL" id="LNTY01000034">
    <property type="protein sequence ID" value="KXF81643.1"/>
    <property type="molecule type" value="Genomic_DNA"/>
</dbReference>
<keyword evidence="1 3" id="KW-0479">Metal-binding</keyword>
<dbReference type="SUPFAM" id="SSF51556">
    <property type="entry name" value="Metallo-dependent hydrolases"/>
    <property type="match status" value="1"/>
</dbReference>
<feature type="binding site" evidence="3">
    <location>
        <position position="243"/>
    </location>
    <ligand>
        <name>a divalent metal cation</name>
        <dbReference type="ChEBI" id="CHEBI:60240"/>
        <label>1</label>
    </ligand>
</feature>
<evidence type="ECO:0000256" key="3">
    <source>
        <dbReference type="PIRSR" id="PIRSR601559-52"/>
    </source>
</evidence>
<name>A0A135I864_9GAMM</name>
<feature type="binding site" evidence="3">
    <location>
        <position position="14"/>
    </location>
    <ligand>
        <name>a divalent metal cation</name>
        <dbReference type="ChEBI" id="CHEBI:60240"/>
        <label>1</label>
    </ligand>
</feature>
<evidence type="ECO:0000313" key="6">
    <source>
        <dbReference type="Proteomes" id="UP000070529"/>
    </source>
</evidence>
<comment type="cofactor">
    <cofactor evidence="3">
        <name>a divalent metal cation</name>
        <dbReference type="ChEBI" id="CHEBI:60240"/>
    </cofactor>
    <text evidence="3">Binds 2 divalent metal cations per subunit.</text>
</comment>
<sequence>MPINNEGYTYCHEHLYIDLSPQKGNIDCKLDQYSLIAQELSDLVSHGVFNIVEVTNRYMGRNPHFLECLKRDTGMNILASTGYYIEGFFPKELYDKSAEAIRDEMVQEIEVGIEDSGLKASLIGEIGSSENAFTDTEKKVFKAAAMAQYETGRPISTHLSFSTMGKEQIVFLKQCGADLSRVTVGHCDLRNDLDQLLWIIDQGCYVQFDTIGKNSYFPDETRINMLEELAKRDLLGHVMLSLDITRRSHLKKNGGPGFLYLLDTFLPKLKERGFTQQQVDTMLRHNPYTLFN</sequence>
<dbReference type="Pfam" id="PF02126">
    <property type="entry name" value="PTE"/>
    <property type="match status" value="1"/>
</dbReference>
<feature type="binding site" evidence="3">
    <location>
        <position position="125"/>
    </location>
    <ligand>
        <name>a divalent metal cation</name>
        <dbReference type="ChEBI" id="CHEBI:60240"/>
        <label>2</label>
    </ligand>
</feature>
<dbReference type="PROSITE" id="PS51347">
    <property type="entry name" value="PHOSPHOTRIESTERASE_2"/>
    <property type="match status" value="1"/>
</dbReference>
<dbReference type="STRING" id="294935.ATN88_02965"/>
<comment type="caution">
    <text evidence="4">Lacks conserved residue(s) required for the propagation of feature annotation.</text>
</comment>
<organism evidence="5 6">
    <name type="scientific">Enterovibrio coralii</name>
    <dbReference type="NCBI Taxonomy" id="294935"/>
    <lineage>
        <taxon>Bacteria</taxon>
        <taxon>Pseudomonadati</taxon>
        <taxon>Pseudomonadota</taxon>
        <taxon>Gammaproteobacteria</taxon>
        <taxon>Vibrionales</taxon>
        <taxon>Vibrionaceae</taxon>
        <taxon>Enterovibrio</taxon>
    </lineage>
</organism>
<feature type="binding site" evidence="3">
    <location>
        <position position="158"/>
    </location>
    <ligand>
        <name>a divalent metal cation</name>
        <dbReference type="ChEBI" id="CHEBI:60240"/>
        <label>2</label>
    </ligand>
</feature>
<reference evidence="5 6" key="1">
    <citation type="submission" date="2015-11" db="EMBL/GenBank/DDBJ databases">
        <title>Genomic Taxonomy of the Vibrionaceae.</title>
        <authorList>
            <person name="Gomez-Gil B."/>
            <person name="Enciso-Ibarra J."/>
        </authorList>
    </citation>
    <scope>NUCLEOTIDE SEQUENCE [LARGE SCALE GENOMIC DNA]</scope>
    <source>
        <strain evidence="5 6">CAIM 912</strain>
    </source>
</reference>
<dbReference type="InterPro" id="IPR001559">
    <property type="entry name" value="Phosphotriesterase"/>
</dbReference>
<dbReference type="PANTHER" id="PTHR10819">
    <property type="entry name" value="PHOSPHOTRIESTERASE-RELATED"/>
    <property type="match status" value="1"/>
</dbReference>
<dbReference type="AlphaFoldDB" id="A0A135I864"/>
<dbReference type="OrthoDB" id="9795018at2"/>
<comment type="similarity">
    <text evidence="4">Belongs to the metallo-dependent hydrolases superfamily. Phosphotriesterase family.</text>
</comment>
<feature type="binding site" evidence="3">
    <location>
        <position position="12"/>
    </location>
    <ligand>
        <name>a divalent metal cation</name>
        <dbReference type="ChEBI" id="CHEBI:60240"/>
        <label>1</label>
    </ligand>
</feature>
<protein>
    <submittedName>
        <fullName evidence="5">Hydrolase</fullName>
    </submittedName>
</protein>
<dbReference type="RefSeq" id="WP_067417065.1">
    <property type="nucleotide sequence ID" value="NZ_LNTY01000034.1"/>
</dbReference>
<comment type="caution">
    <text evidence="5">The sequence shown here is derived from an EMBL/GenBank/DDBJ whole genome shotgun (WGS) entry which is preliminary data.</text>
</comment>
<dbReference type="Proteomes" id="UP000070529">
    <property type="component" value="Unassembled WGS sequence"/>
</dbReference>
<evidence type="ECO:0000313" key="5">
    <source>
        <dbReference type="EMBL" id="KXF81643.1"/>
    </source>
</evidence>
<feature type="binding site" evidence="3">
    <location>
        <position position="186"/>
    </location>
    <ligand>
        <name>a divalent metal cation</name>
        <dbReference type="ChEBI" id="CHEBI:60240"/>
        <label>2</label>
    </ligand>
</feature>
<dbReference type="InterPro" id="IPR032466">
    <property type="entry name" value="Metal_Hydrolase"/>
</dbReference>
<dbReference type="GO" id="GO:0016787">
    <property type="term" value="F:hydrolase activity"/>
    <property type="evidence" value="ECO:0007669"/>
    <property type="project" value="UniProtKB-KW"/>
</dbReference>
<dbReference type="GO" id="GO:0008270">
    <property type="term" value="F:zinc ion binding"/>
    <property type="evidence" value="ECO:0007669"/>
    <property type="project" value="InterPro"/>
</dbReference>
<evidence type="ECO:0000256" key="1">
    <source>
        <dbReference type="ARBA" id="ARBA00022723"/>
    </source>
</evidence>
<proteinExistence type="inferred from homology"/>